<comment type="caution">
    <text evidence="2">The sequence shown here is derived from an EMBL/GenBank/DDBJ whole genome shotgun (WGS) entry which is preliminary data.</text>
</comment>
<reference evidence="2" key="1">
    <citation type="submission" date="2022-12" db="EMBL/GenBank/DDBJ databases">
        <title>Bacterial isolates from different developmental stages of Nematostella vectensis.</title>
        <authorList>
            <person name="Fraune S."/>
        </authorList>
    </citation>
    <scope>NUCLEOTIDE SEQUENCE</scope>
    <source>
        <strain evidence="2">G21619-S1</strain>
    </source>
</reference>
<proteinExistence type="predicted"/>
<name>A0ABT4M1P0_9BURK</name>
<dbReference type="EMBL" id="JAPWHE010000001">
    <property type="protein sequence ID" value="MCZ4329009.1"/>
    <property type="molecule type" value="Genomic_DNA"/>
</dbReference>
<organism evidence="2 3">
    <name type="scientific">Castellaniella denitrificans</name>
    <dbReference type="NCBI Taxonomy" id="56119"/>
    <lineage>
        <taxon>Bacteria</taxon>
        <taxon>Pseudomonadati</taxon>
        <taxon>Pseudomonadota</taxon>
        <taxon>Betaproteobacteria</taxon>
        <taxon>Burkholderiales</taxon>
        <taxon>Alcaligenaceae</taxon>
        <taxon>Castellaniella</taxon>
    </lineage>
</organism>
<keyword evidence="3" id="KW-1185">Reference proteome</keyword>
<evidence type="ECO:0000256" key="1">
    <source>
        <dbReference type="SAM" id="SignalP"/>
    </source>
</evidence>
<evidence type="ECO:0000313" key="2">
    <source>
        <dbReference type="EMBL" id="MCZ4329009.1"/>
    </source>
</evidence>
<dbReference type="Proteomes" id="UP001068379">
    <property type="component" value="Unassembled WGS sequence"/>
</dbReference>
<evidence type="ECO:0000313" key="3">
    <source>
        <dbReference type="Proteomes" id="UP001068379"/>
    </source>
</evidence>
<dbReference type="RefSeq" id="WP_269356691.1">
    <property type="nucleotide sequence ID" value="NZ_JAPWHE010000001.1"/>
</dbReference>
<feature type="chain" id="PRO_5045209786" evidence="1">
    <location>
        <begin position="23"/>
        <end position="189"/>
    </location>
</feature>
<gene>
    <name evidence="2" type="ORF">O4H32_03430</name>
</gene>
<keyword evidence="1" id="KW-0732">Signal</keyword>
<sequence>MPRFLILLAFSLLFLTSPAARADDGRIVRIEPVMRQDQLLLNADIEFTLGDELHDAARKGLPLYFTADLTIDHPRWWWFDETVLSTSQTWRIQYNALTRQWRVGTGDLSLPATSLDEALDLVRHIRDWPLGDVGRFTPDQTYQGRLRLRLDTSRLARPFQVDALNSAAWSLTTPWKEFTFSISAATPRG</sequence>
<dbReference type="InterPro" id="IPR025500">
    <property type="entry name" value="DUF4390"/>
</dbReference>
<feature type="signal peptide" evidence="1">
    <location>
        <begin position="1"/>
        <end position="22"/>
    </location>
</feature>
<accession>A0ABT4M1P0</accession>
<protein>
    <submittedName>
        <fullName evidence="2">DUF4390 domain-containing protein</fullName>
    </submittedName>
</protein>
<dbReference type="Pfam" id="PF14334">
    <property type="entry name" value="DUF4390"/>
    <property type="match status" value="1"/>
</dbReference>